<organism evidence="4 5">
    <name type="scientific">Mycobacterium ulcerans str. Harvey</name>
    <dbReference type="NCBI Taxonomy" id="1299332"/>
    <lineage>
        <taxon>Bacteria</taxon>
        <taxon>Bacillati</taxon>
        <taxon>Actinomycetota</taxon>
        <taxon>Actinomycetes</taxon>
        <taxon>Mycobacteriales</taxon>
        <taxon>Mycobacteriaceae</taxon>
        <taxon>Mycobacterium</taxon>
        <taxon>Mycobacterium ulcerans group</taxon>
    </lineage>
</organism>
<evidence type="ECO:0000256" key="2">
    <source>
        <dbReference type="HAMAP-Rule" id="MF_00630"/>
    </source>
</evidence>
<dbReference type="PANTHER" id="PTHR36456">
    <property type="entry name" value="UPF0232 PROTEIN SCO3875"/>
    <property type="match status" value="1"/>
</dbReference>
<keyword evidence="5" id="KW-1185">Reference proteome</keyword>
<reference evidence="4 5" key="1">
    <citation type="submission" date="2014-01" db="EMBL/GenBank/DDBJ databases">
        <authorList>
            <person name="Dobos K."/>
            <person name="Lenaerts A."/>
            <person name="Ordway D."/>
            <person name="DeGroote M.A."/>
            <person name="Parker T."/>
            <person name="Sizemore C."/>
            <person name="Tallon L.J."/>
            <person name="Sadzewicz L.K."/>
            <person name="Sengamalay N."/>
            <person name="Fraser C.M."/>
            <person name="Hine E."/>
            <person name="Shefchek K.A."/>
            <person name="Das S.P."/>
            <person name="Tettelin H."/>
        </authorList>
    </citation>
    <scope>NUCLEOTIDE SEQUENCE [LARGE SCALE GENOMIC DNA]</scope>
    <source>
        <strain evidence="4 5">Harvey</strain>
    </source>
</reference>
<dbReference type="PANTHER" id="PTHR36456:SF1">
    <property type="entry name" value="UPF0232 PROTEIN SCO3875"/>
    <property type="match status" value="1"/>
</dbReference>
<name>A0ABN0R8L6_MYCUL</name>
<feature type="region of interest" description="Disordered" evidence="3">
    <location>
        <begin position="36"/>
        <end position="76"/>
    </location>
</feature>
<feature type="compositionally biased region" description="Low complexity" evidence="3">
    <location>
        <begin position="49"/>
        <end position="67"/>
    </location>
</feature>
<evidence type="ECO:0000256" key="1">
    <source>
        <dbReference type="ARBA" id="ARBA00006200"/>
    </source>
</evidence>
<dbReference type="InterPro" id="IPR007922">
    <property type="entry name" value="DciA-like"/>
</dbReference>
<dbReference type="Proteomes" id="UP000020681">
    <property type="component" value="Unassembled WGS sequence"/>
</dbReference>
<proteinExistence type="inferred from homology"/>
<comment type="caution">
    <text evidence="4">The sequence shown here is derived from an EMBL/GenBank/DDBJ whole genome shotgun (WGS) entry which is preliminary data.</text>
</comment>
<gene>
    <name evidence="4" type="ORF">I551_0060</name>
</gene>
<comment type="similarity">
    <text evidence="1 2">Belongs to the UPF0232 family.</text>
</comment>
<evidence type="ECO:0000256" key="3">
    <source>
        <dbReference type="SAM" id="MobiDB-lite"/>
    </source>
</evidence>
<feature type="compositionally biased region" description="Basic and acidic residues" evidence="3">
    <location>
        <begin position="188"/>
        <end position="197"/>
    </location>
</feature>
<dbReference type="EMBL" id="JAOL01000062">
    <property type="protein sequence ID" value="EUA93459.1"/>
    <property type="molecule type" value="Genomic_DNA"/>
</dbReference>
<sequence length="233" mass="24899">MNGDGEQPGPVTAQHVTNCPAWTWCGVLWPKRGRQRAPVAKTRGEVSPRARAATCGGRRRSWSGPGPDTRDPQPLGKLTRDLAKKRGWSGHVAEGTVLGQWSQVVGAQIADHATPTALNEGVLSVTAESTAWATQLRIMQSQLLAKIAAAVGNGVVTSLKITGPASPSWRKGPDTSLVEALATPTARSHADKCDPSNRVHGHGGLRSARTRWTRISNVGTHREARYRVHGAVR</sequence>
<feature type="region of interest" description="Disordered" evidence="3">
    <location>
        <begin position="187"/>
        <end position="206"/>
    </location>
</feature>
<dbReference type="HAMAP" id="MF_00630">
    <property type="entry name" value="UPF0232"/>
    <property type="match status" value="1"/>
</dbReference>
<evidence type="ECO:0000313" key="5">
    <source>
        <dbReference type="Proteomes" id="UP000020681"/>
    </source>
</evidence>
<dbReference type="InterPro" id="IPR023007">
    <property type="entry name" value="UPF0232_actinobac"/>
</dbReference>
<dbReference type="Pfam" id="PF05258">
    <property type="entry name" value="DciA"/>
    <property type="match status" value="1"/>
</dbReference>
<evidence type="ECO:0000313" key="4">
    <source>
        <dbReference type="EMBL" id="EUA93459.1"/>
    </source>
</evidence>
<accession>A0ABN0R8L6</accession>
<protein>
    <recommendedName>
        <fullName evidence="2">UPF0232 protein I551_0060</fullName>
    </recommendedName>
</protein>